<dbReference type="Proteomes" id="UP000499080">
    <property type="component" value="Unassembled WGS sequence"/>
</dbReference>
<dbReference type="AlphaFoldDB" id="A0A4Y1ZKG2"/>
<dbReference type="PANTHER" id="PTHR34932:SF1">
    <property type="entry name" value="TRPL TRANSLOCATION DEFECT PROTEIN 14"/>
    <property type="match status" value="1"/>
</dbReference>
<dbReference type="InterPro" id="IPR053227">
    <property type="entry name" value="TRPL-trafficking_regulator"/>
</dbReference>
<feature type="non-terminal residue" evidence="1">
    <location>
        <position position="1"/>
    </location>
</feature>
<comment type="caution">
    <text evidence="1">The sequence shown here is derived from an EMBL/GenBank/DDBJ whole genome shotgun (WGS) entry which is preliminary data.</text>
</comment>
<reference evidence="1 2" key="1">
    <citation type="journal article" date="2019" name="Sci. Rep.">
        <title>Orb-weaving spider Araneus ventricosus genome elucidates the spidroin gene catalogue.</title>
        <authorList>
            <person name="Kono N."/>
            <person name="Nakamura H."/>
            <person name="Ohtoshi R."/>
            <person name="Moran D.A.P."/>
            <person name="Shinohara A."/>
            <person name="Yoshida Y."/>
            <person name="Fujiwara M."/>
            <person name="Mori M."/>
            <person name="Tomita M."/>
            <person name="Arakawa K."/>
        </authorList>
    </citation>
    <scope>NUCLEOTIDE SEQUENCE [LARGE SCALE GENOMIC DNA]</scope>
</reference>
<name>A0A4Y1ZKG2_ARAVE</name>
<dbReference type="GO" id="GO:0005525">
    <property type="term" value="F:GTP binding"/>
    <property type="evidence" value="ECO:0007669"/>
    <property type="project" value="TreeGrafter"/>
</dbReference>
<gene>
    <name evidence="1" type="ORF">AVEN_760_1</name>
</gene>
<dbReference type="GO" id="GO:0045494">
    <property type="term" value="P:photoreceptor cell maintenance"/>
    <property type="evidence" value="ECO:0007669"/>
    <property type="project" value="TreeGrafter"/>
</dbReference>
<proteinExistence type="predicted"/>
<organism evidence="1 2">
    <name type="scientific">Araneus ventricosus</name>
    <name type="common">Orbweaver spider</name>
    <name type="synonym">Epeira ventricosa</name>
    <dbReference type="NCBI Taxonomy" id="182803"/>
    <lineage>
        <taxon>Eukaryota</taxon>
        <taxon>Metazoa</taxon>
        <taxon>Ecdysozoa</taxon>
        <taxon>Arthropoda</taxon>
        <taxon>Chelicerata</taxon>
        <taxon>Arachnida</taxon>
        <taxon>Araneae</taxon>
        <taxon>Araneomorphae</taxon>
        <taxon>Entelegynae</taxon>
        <taxon>Araneoidea</taxon>
        <taxon>Araneidae</taxon>
        <taxon>Araneus</taxon>
    </lineage>
</organism>
<evidence type="ECO:0000313" key="1">
    <source>
        <dbReference type="EMBL" id="GBL54415.1"/>
    </source>
</evidence>
<protein>
    <submittedName>
        <fullName evidence="1">Uncharacterized protein</fullName>
    </submittedName>
</protein>
<dbReference type="GO" id="GO:0070300">
    <property type="term" value="F:phosphatidic acid binding"/>
    <property type="evidence" value="ECO:0007669"/>
    <property type="project" value="TreeGrafter"/>
</dbReference>
<sequence>LGIFFQPGSMYEKPTMTSVQPIDTALWCEGLILLETYTTLRGQELIGRLPAFLNVTKEVTGNPAYSMFNLSFKEEWAPSKFKNENNCVDGAYTTIIET</sequence>
<evidence type="ECO:0000313" key="2">
    <source>
        <dbReference type="Proteomes" id="UP000499080"/>
    </source>
</evidence>
<dbReference type="OrthoDB" id="6375174at2759"/>
<accession>A0A4Y1ZKG2</accession>
<dbReference type="EMBL" id="BGPR01075261">
    <property type="protein sequence ID" value="GBL54415.1"/>
    <property type="molecule type" value="Genomic_DNA"/>
</dbReference>
<dbReference type="GO" id="GO:0035091">
    <property type="term" value="F:phosphatidylinositol binding"/>
    <property type="evidence" value="ECO:0007669"/>
    <property type="project" value="TreeGrafter"/>
</dbReference>
<dbReference type="PANTHER" id="PTHR34932">
    <property type="entry name" value="TRPL TRANSLOCATION DEFECT PROTEIN 14"/>
    <property type="match status" value="1"/>
</dbReference>
<keyword evidence="2" id="KW-1185">Reference proteome</keyword>